<sequence length="178" mass="20749">MNKQELIEEWSSKTGAPEPIIIRESFRYADPAIGIYDQGFLAARTEILSDLKQLDEPQKPVVPKFVADYIEYCHSDGNSLWEVFRYINKMPNQVWAWLKVEKHQVIFSKAFGDGYEVEKEQLYVMPVPHISFPVHYCVEDDHISFRQGNAQKFTQAELDKYFPDIKQFAVPVEEVEEG</sequence>
<gene>
    <name evidence="1" type="ORF">ETH01_24500</name>
</gene>
<comment type="caution">
    <text evidence="1">The sequence shown here is derived from an EMBL/GenBank/DDBJ whole genome shotgun (WGS) entry which is preliminary data.</text>
</comment>
<reference evidence="1 2" key="1">
    <citation type="submission" date="2019-07" db="EMBL/GenBank/DDBJ databases">
        <title>Whole genome shotgun sequence of Enterococcus thailandicus NBRC 101867.</title>
        <authorList>
            <person name="Hosoyama A."/>
            <person name="Uohara A."/>
            <person name="Ohji S."/>
            <person name="Ichikawa N."/>
        </authorList>
    </citation>
    <scope>NUCLEOTIDE SEQUENCE [LARGE SCALE GENOMIC DNA]</scope>
    <source>
        <strain evidence="1 2">NBRC 101867</strain>
    </source>
</reference>
<name>A0A510WG73_ENTTH</name>
<proteinExistence type="predicted"/>
<dbReference type="EMBL" id="BJUG01000018">
    <property type="protein sequence ID" value="GEK38163.1"/>
    <property type="molecule type" value="Genomic_DNA"/>
</dbReference>
<accession>A0A510WG73</accession>
<dbReference type="Pfam" id="PF07852">
    <property type="entry name" value="DUF1642"/>
    <property type="match status" value="1"/>
</dbReference>
<dbReference type="AlphaFoldDB" id="A0A510WG73"/>
<evidence type="ECO:0000313" key="1">
    <source>
        <dbReference type="EMBL" id="GEK38163.1"/>
    </source>
</evidence>
<evidence type="ECO:0008006" key="3">
    <source>
        <dbReference type="Google" id="ProtNLM"/>
    </source>
</evidence>
<evidence type="ECO:0000313" key="2">
    <source>
        <dbReference type="Proteomes" id="UP000321361"/>
    </source>
</evidence>
<dbReference type="InterPro" id="IPR012865">
    <property type="entry name" value="DUF1642"/>
</dbReference>
<dbReference type="Proteomes" id="UP000321361">
    <property type="component" value="Unassembled WGS sequence"/>
</dbReference>
<protein>
    <recommendedName>
        <fullName evidence="3">DUF1642 domain-containing protein</fullName>
    </recommendedName>
</protein>
<organism evidence="1 2">
    <name type="scientific">Enterococcus thailandicus</name>
    <dbReference type="NCBI Taxonomy" id="417368"/>
    <lineage>
        <taxon>Bacteria</taxon>
        <taxon>Bacillati</taxon>
        <taxon>Bacillota</taxon>
        <taxon>Bacilli</taxon>
        <taxon>Lactobacillales</taxon>
        <taxon>Enterococcaceae</taxon>
        <taxon>Enterococcus</taxon>
    </lineage>
</organism>